<feature type="region of interest" description="Disordered" evidence="1">
    <location>
        <begin position="1"/>
        <end position="27"/>
    </location>
</feature>
<evidence type="ECO:0000256" key="1">
    <source>
        <dbReference type="SAM" id="MobiDB-lite"/>
    </source>
</evidence>
<organism evidence="2 3">
    <name type="scientific">Caulobacter phage CcrSC</name>
    <dbReference type="NCBI Taxonomy" id="2283272"/>
    <lineage>
        <taxon>Viruses</taxon>
        <taxon>Duplodnaviria</taxon>
        <taxon>Heunggongvirae</taxon>
        <taxon>Uroviricota</taxon>
        <taxon>Caudoviricetes</taxon>
        <taxon>Jeanschmidtviridae</taxon>
        <taxon>Bertelyvirus</taxon>
        <taxon>Bertelyvirus SC</taxon>
    </lineage>
</organism>
<reference evidence="2" key="1">
    <citation type="submission" date="2018-07" db="EMBL/GenBank/DDBJ databases">
        <authorList>
            <person name="Wilson K.M."/>
            <person name="Ely B."/>
        </authorList>
    </citation>
    <scope>NUCLEOTIDE SEQUENCE</scope>
</reference>
<dbReference type="Proteomes" id="UP000259683">
    <property type="component" value="Segment"/>
</dbReference>
<evidence type="ECO:0000313" key="2">
    <source>
        <dbReference type="EMBL" id="AXQ69839.1"/>
    </source>
</evidence>
<proteinExistence type="predicted"/>
<gene>
    <name evidence="2" type="ORF">CcrSC_gp257c</name>
</gene>
<accession>A0A385EGE5</accession>
<name>A0A385EGE5_9CAUD</name>
<sequence>MNSPDVPRTTLRFSAEPEPDRKPKVMRSGPRPAYLVVFQDEYGDTEIKIIGRDAYLWCVDYQTGRPSDALLRELYGGRRGQFAEQSFERWIDVHVNPRLDSPAYYDKRLQKAPKVHSSPTGSILKIMRWLEKPGNGHALAGEIIFLNGKRVGL</sequence>
<evidence type="ECO:0000313" key="3">
    <source>
        <dbReference type="Proteomes" id="UP000259683"/>
    </source>
</evidence>
<reference evidence="2" key="2">
    <citation type="submission" date="2021-07" db="EMBL/GenBank/DDBJ databases">
        <title>Giant CbK-like Caulobacter bacteriophages have genetically divergent genomes.</title>
        <authorList>
            <person name="Wilson K."/>
            <person name="Ely B."/>
        </authorList>
    </citation>
    <scope>NUCLEOTIDE SEQUENCE</scope>
</reference>
<protein>
    <submittedName>
        <fullName evidence="2">Uncharacterized protein</fullName>
    </submittedName>
</protein>
<dbReference type="EMBL" id="MH588547">
    <property type="protein sequence ID" value="AXQ69839.1"/>
    <property type="molecule type" value="Genomic_DNA"/>
</dbReference>
<keyword evidence="3" id="KW-1185">Reference proteome</keyword>